<dbReference type="Proteomes" id="UP000220841">
    <property type="component" value="Unassembled WGS sequence"/>
</dbReference>
<evidence type="ECO:0000313" key="2">
    <source>
        <dbReference type="Proteomes" id="UP000220841"/>
    </source>
</evidence>
<name>A0A2A8HI91_9BACI</name>
<dbReference type="AlphaFoldDB" id="A0A2A8HI91"/>
<evidence type="ECO:0000313" key="1">
    <source>
        <dbReference type="EMBL" id="PEQ08698.1"/>
    </source>
</evidence>
<dbReference type="EMBL" id="NUBY01000027">
    <property type="protein sequence ID" value="PEQ08698.1"/>
    <property type="molecule type" value="Genomic_DNA"/>
</dbReference>
<organism evidence="1 2">
    <name type="scientific">Bacillus toyonensis</name>
    <dbReference type="NCBI Taxonomy" id="155322"/>
    <lineage>
        <taxon>Bacteria</taxon>
        <taxon>Bacillati</taxon>
        <taxon>Bacillota</taxon>
        <taxon>Bacilli</taxon>
        <taxon>Bacillales</taxon>
        <taxon>Bacillaceae</taxon>
        <taxon>Bacillus</taxon>
        <taxon>Bacillus cereus group</taxon>
    </lineage>
</organism>
<sequence>MILVSSLGITKTGTFAQTNVSESIIIGKNQDLNVPSDTYFQDVPAPEGPNTPLLPEGPKKSILSDPDKYVYLNIVATKQMEINRFIPPNTPSQKPGKVNPFEAAILLDKNFKELPKQDSYKISRTIQQGETLFILAIPKDAEIVQGVKTVKEYYYRLINRDRVAKETQYEFNKMVSYGTSKETAMMIGKTLGLEFGLNGLSSIPLMASVNYMSQSAETWGTTITDETTISKRFDLGRSDAAYNHPHYWLGMYQAVIDYSIQSTTQLETVLSQVNIPGSAVRFELPKKETYKLDILHPVRTKGTGAFISPENR</sequence>
<comment type="caution">
    <text evidence="1">The sequence shown here is derived from an EMBL/GenBank/DDBJ whole genome shotgun (WGS) entry which is preliminary data.</text>
</comment>
<dbReference type="RefSeq" id="WP_098226122.1">
    <property type="nucleotide sequence ID" value="NZ_NUBY01000027.1"/>
</dbReference>
<proteinExistence type="predicted"/>
<reference evidence="1 2" key="1">
    <citation type="submission" date="2017-09" db="EMBL/GenBank/DDBJ databases">
        <title>Large-scale bioinformatics analysis of Bacillus genomes uncovers conserved roles of natural products in bacterial physiology.</title>
        <authorList>
            <consortium name="Agbiome Team Llc"/>
            <person name="Bleich R.M."/>
            <person name="Grubbs K.J."/>
            <person name="Santa Maria K.C."/>
            <person name="Allen S.E."/>
            <person name="Farag S."/>
            <person name="Shank E.A."/>
            <person name="Bowers A."/>
        </authorList>
    </citation>
    <scope>NUCLEOTIDE SEQUENCE [LARGE SCALE GENOMIC DNA]</scope>
    <source>
        <strain evidence="1 2">AFS021349</strain>
    </source>
</reference>
<accession>A0A2A8HI91</accession>
<protein>
    <submittedName>
        <fullName evidence="1">Uncharacterized protein</fullName>
    </submittedName>
</protein>
<gene>
    <name evidence="1" type="ORF">CN585_07890</name>
</gene>